<dbReference type="Proteomes" id="UP000019464">
    <property type="component" value="Unassembled WGS sequence"/>
</dbReference>
<proteinExistence type="predicted"/>
<dbReference type="AlphaFoldDB" id="W9V017"/>
<sequence length="54" mass="5731">MRLIPVPTGNSNTMADTIILTPVNPRAYGEQAVRCRGAGHCKRLIPVPTGNSQG</sequence>
<keyword evidence="2" id="KW-1185">Reference proteome</keyword>
<accession>W9V017</accession>
<dbReference type="EMBL" id="AONB01000001">
    <property type="protein sequence ID" value="EXJ12684.1"/>
    <property type="molecule type" value="Genomic_DNA"/>
</dbReference>
<comment type="caution">
    <text evidence="1">The sequence shown here is derived from an EMBL/GenBank/DDBJ whole genome shotgun (WGS) entry which is preliminary data.</text>
</comment>
<name>W9V017_9GAMM</name>
<organism evidence="1 2">
    <name type="scientific">Nitrincola nitratireducens</name>
    <dbReference type="NCBI Taxonomy" id="1229521"/>
    <lineage>
        <taxon>Bacteria</taxon>
        <taxon>Pseudomonadati</taxon>
        <taxon>Pseudomonadota</taxon>
        <taxon>Gammaproteobacteria</taxon>
        <taxon>Oceanospirillales</taxon>
        <taxon>Oceanospirillaceae</taxon>
        <taxon>Nitrincola</taxon>
    </lineage>
</organism>
<reference evidence="2" key="1">
    <citation type="submission" date="2012-11" db="EMBL/GenBank/DDBJ databases">
        <authorList>
            <person name="Singh A."/>
            <person name="Pinnaka A.K."/>
            <person name="Vaidya B."/>
        </authorList>
    </citation>
    <scope>NUCLEOTIDE SEQUENCE [LARGE SCALE GENOMIC DNA]</scope>
    <source>
        <strain evidence="2">AK23</strain>
    </source>
</reference>
<protein>
    <submittedName>
        <fullName evidence="1">Uncharacterized protein</fullName>
    </submittedName>
</protein>
<evidence type="ECO:0000313" key="1">
    <source>
        <dbReference type="EMBL" id="EXJ12684.1"/>
    </source>
</evidence>
<reference evidence="1 2" key="2">
    <citation type="journal article" date="2015" name="Syst. Appl. Microbiol.">
        <title>Nitrincola nitratireducens sp. nov. isolated from a haloalkaline crater lake.</title>
        <authorList>
            <person name="Singh A."/>
            <person name="Vaidya B."/>
            <person name="Tanuku N.R."/>
            <person name="Pinnaka A.K."/>
        </authorList>
    </citation>
    <scope>NUCLEOTIDE SEQUENCE [LARGE SCALE GENOMIC DNA]</scope>
    <source>
        <strain evidence="1 2">AK23</strain>
    </source>
</reference>
<gene>
    <name evidence="1" type="ORF">D791_00024</name>
</gene>
<evidence type="ECO:0000313" key="2">
    <source>
        <dbReference type="Proteomes" id="UP000019464"/>
    </source>
</evidence>